<dbReference type="OrthoDB" id="3784817at2"/>
<dbReference type="GO" id="GO:0003700">
    <property type="term" value="F:DNA-binding transcription factor activity"/>
    <property type="evidence" value="ECO:0007669"/>
    <property type="project" value="TreeGrafter"/>
</dbReference>
<dbReference type="PRINTS" id="PR00455">
    <property type="entry name" value="HTHTETR"/>
</dbReference>
<dbReference type="SUPFAM" id="SSF48498">
    <property type="entry name" value="Tetracyclin repressor-like, C-terminal domain"/>
    <property type="match status" value="1"/>
</dbReference>
<name>A0A1G6U4K6_9ACTN</name>
<gene>
    <name evidence="2" type="ORF">SAMN05421872_107306</name>
</gene>
<dbReference type="InterPro" id="IPR036271">
    <property type="entry name" value="Tet_transcr_reg_TetR-rel_C_sf"/>
</dbReference>
<organism evidence="2 3">
    <name type="scientific">Nocardioides lianchengensis</name>
    <dbReference type="NCBI Taxonomy" id="1045774"/>
    <lineage>
        <taxon>Bacteria</taxon>
        <taxon>Bacillati</taxon>
        <taxon>Actinomycetota</taxon>
        <taxon>Actinomycetes</taxon>
        <taxon>Propionibacteriales</taxon>
        <taxon>Nocardioidaceae</taxon>
        <taxon>Nocardioides</taxon>
    </lineage>
</organism>
<dbReference type="EMBL" id="FMZM01000007">
    <property type="protein sequence ID" value="SDD36320.1"/>
    <property type="molecule type" value="Genomic_DNA"/>
</dbReference>
<proteinExistence type="predicted"/>
<dbReference type="STRING" id="1045774.SAMN05421872_107306"/>
<dbReference type="PANTHER" id="PTHR30055:SF209">
    <property type="entry name" value="POSSIBLE TRANSCRIPTIONAL REGULATORY PROTEIN (PROBABLY TETR-FAMILY)"/>
    <property type="match status" value="1"/>
</dbReference>
<dbReference type="SUPFAM" id="SSF46689">
    <property type="entry name" value="Homeodomain-like"/>
    <property type="match status" value="1"/>
</dbReference>
<keyword evidence="3" id="KW-1185">Reference proteome</keyword>
<accession>A0A1G6U4K6</accession>
<evidence type="ECO:0000256" key="1">
    <source>
        <dbReference type="ARBA" id="ARBA00023125"/>
    </source>
</evidence>
<dbReference type="RefSeq" id="WP_090857475.1">
    <property type="nucleotide sequence ID" value="NZ_FMZM01000007.1"/>
</dbReference>
<dbReference type="Gene3D" id="1.10.10.60">
    <property type="entry name" value="Homeodomain-like"/>
    <property type="match status" value="1"/>
</dbReference>
<dbReference type="InterPro" id="IPR009057">
    <property type="entry name" value="Homeodomain-like_sf"/>
</dbReference>
<dbReference type="GO" id="GO:0000976">
    <property type="term" value="F:transcription cis-regulatory region binding"/>
    <property type="evidence" value="ECO:0007669"/>
    <property type="project" value="TreeGrafter"/>
</dbReference>
<dbReference type="Gene3D" id="1.10.357.10">
    <property type="entry name" value="Tetracycline Repressor, domain 2"/>
    <property type="match status" value="1"/>
</dbReference>
<dbReference type="PANTHER" id="PTHR30055">
    <property type="entry name" value="HTH-TYPE TRANSCRIPTIONAL REGULATOR RUTR"/>
    <property type="match status" value="1"/>
</dbReference>
<dbReference type="Pfam" id="PF00440">
    <property type="entry name" value="TetR_N"/>
    <property type="match status" value="1"/>
</dbReference>
<dbReference type="AlphaFoldDB" id="A0A1G6U4K6"/>
<reference evidence="2 3" key="1">
    <citation type="submission" date="2016-10" db="EMBL/GenBank/DDBJ databases">
        <authorList>
            <person name="de Groot N.N."/>
        </authorList>
    </citation>
    <scope>NUCLEOTIDE SEQUENCE [LARGE SCALE GENOMIC DNA]</scope>
    <source>
        <strain evidence="2 3">CGMCC 4.6858</strain>
    </source>
</reference>
<dbReference type="InterPro" id="IPR001647">
    <property type="entry name" value="HTH_TetR"/>
</dbReference>
<evidence type="ECO:0000313" key="3">
    <source>
        <dbReference type="Proteomes" id="UP000199034"/>
    </source>
</evidence>
<dbReference type="Proteomes" id="UP000199034">
    <property type="component" value="Unassembled WGS sequence"/>
</dbReference>
<dbReference type="InterPro" id="IPR050109">
    <property type="entry name" value="HTH-type_TetR-like_transc_reg"/>
</dbReference>
<keyword evidence="1 2" id="KW-0238">DNA-binding</keyword>
<dbReference type="PROSITE" id="PS50977">
    <property type="entry name" value="HTH_TETR_2"/>
    <property type="match status" value="1"/>
</dbReference>
<protein>
    <submittedName>
        <fullName evidence="2">DNA-binding transcriptional regulator, AcrR family</fullName>
    </submittedName>
</protein>
<sequence>MTSGADLQDSPRARIVEAAARLLREQGAGAVTTRGVAQEAGVQAPTIYRLFGDKDGLLEAVAEHAMATYVATKTEQSAAEGDDPVADLRTAWRQHLDFGLANPDLYTLLLAPGRRRDSPATEAGIAVLRSRVRRVAAAGRLRVPEERAVLMIHAAGSGAVLTLIGTPPDERDPGLADGLLDAVLDRVLSSGPAAPDTSPTAVAVTFGTVLDDLPGLSAAERALMAEWLARATG</sequence>
<evidence type="ECO:0000313" key="2">
    <source>
        <dbReference type="EMBL" id="SDD36320.1"/>
    </source>
</evidence>